<dbReference type="OrthoDB" id="7056491at2"/>
<evidence type="ECO:0000313" key="3">
    <source>
        <dbReference type="Proteomes" id="UP000288079"/>
    </source>
</evidence>
<organism evidence="2 3">
    <name type="scientific">Bacteroides faecalis</name>
    <dbReference type="NCBI Taxonomy" id="2447885"/>
    <lineage>
        <taxon>Bacteria</taxon>
        <taxon>Pseudomonadati</taxon>
        <taxon>Bacteroidota</taxon>
        <taxon>Bacteroidia</taxon>
        <taxon>Bacteroidales</taxon>
        <taxon>Bacteroidaceae</taxon>
        <taxon>Bacteroides</taxon>
    </lineage>
</organism>
<evidence type="ECO:0000313" key="2">
    <source>
        <dbReference type="EMBL" id="GCB35203.1"/>
    </source>
</evidence>
<evidence type="ECO:0008006" key="4">
    <source>
        <dbReference type="Google" id="ProtNLM"/>
    </source>
</evidence>
<name>A0A401LUS9_9BACE</name>
<dbReference type="RefSeq" id="WP_125041157.1">
    <property type="nucleotide sequence ID" value="NZ_BHWB01000005.1"/>
</dbReference>
<dbReference type="AlphaFoldDB" id="A0A401LUS9"/>
<dbReference type="EMBL" id="BHWB01000005">
    <property type="protein sequence ID" value="GCB35203.1"/>
    <property type="molecule type" value="Genomic_DNA"/>
</dbReference>
<dbReference type="Proteomes" id="UP000288079">
    <property type="component" value="Unassembled WGS sequence"/>
</dbReference>
<proteinExistence type="predicted"/>
<evidence type="ECO:0000256" key="1">
    <source>
        <dbReference type="SAM" id="MobiDB-lite"/>
    </source>
</evidence>
<sequence length="841" mass="96275">MIERKNIIKILGERVNVYHSAVITCYNFDPIFFESVYLPTLRRLGITNVVVLTDASMYDQLLSDASYSCHQVKMNGYQLVRKENHYGGVFHSKVIMLFGMDEAALIVGSGNITFSGMSNNEEVWNAFHAKGESSPNFAILKRGWEYVKSLISSSSSLVQLQMEWIEEQCDWINSETDDDEILMESGETAMLLYNDSEDTIMNRLVETIGDAEVEEITVVAPFYDTRGDAIKCLKDVFDPEEFHCVMDLSRQSAPYELIKKNEGVEFYSYTDKQSPLHAKIIEIHASNDTWLLSGSANIGNMALGTNKRSFNDEACILVHSDERKEYIRELGLEEKFEPLFNDDLKKIVPPKRDDTPSSNRQVTLMSCENKEEKLHLTISTEGITCTLQVKDSDLEVVQEVELVTAHTMEIDIESESDAHLVVLTQDEETISNYCLVVSEVNVESCNPDPKRRKLSSLLDDSGLMDNISHILGFIEFDDGSKTVNLRVSAKEKRKKTDDESESINREQYDDLKDGSRLNLSMHSGVRILSFLQGILFKTETDEEASEDDLFDLQKENEGNDDVQSVLVDQESKEQSEAEEAKKLRNDVFSYLVKMTDYLYAKAEDESIQEEGSKSMPVNGGGHLPKLIGKAGLNESSSFAVAATIVSFLMQNHGKSVIKVNEVRDKFYECACMFFVVYGQHFTHEQDTNKKRKVHDMLKDATTMLYVSLCYFSFRNEEYELILTVLNSFDVWKKEPDTLDEIIISFREKLAILESETIDNKTYAVINHLYEIYKVGTPIRELSRYDEEIYLYRQGYGFIYAYDVAMETESWKFTYFHPRYANITYSLRGMTKYKGYKQSELV</sequence>
<feature type="region of interest" description="Disordered" evidence="1">
    <location>
        <begin position="488"/>
        <end position="507"/>
    </location>
</feature>
<protein>
    <recommendedName>
        <fullName evidence="4">PLD phosphodiesterase domain-containing protein</fullName>
    </recommendedName>
</protein>
<accession>A0A401LUS9</accession>
<dbReference type="Gene3D" id="3.30.870.10">
    <property type="entry name" value="Endonuclease Chain A"/>
    <property type="match status" value="2"/>
</dbReference>
<reference evidence="2 3" key="1">
    <citation type="submission" date="2018-10" db="EMBL/GenBank/DDBJ databases">
        <title>Draft Genome Sequence of Bacteroides sp. KCTC 15687.</title>
        <authorList>
            <person name="Yu S.Y."/>
            <person name="Kim J.S."/>
            <person name="Oh B.S."/>
            <person name="Park S.H."/>
            <person name="Kang S.W."/>
            <person name="Park J.E."/>
            <person name="Choi S.H."/>
            <person name="Han K.I."/>
            <person name="Lee K.C."/>
            <person name="Eom M.K."/>
            <person name="Suh M.K."/>
            <person name="Lee D.H."/>
            <person name="Yoon H."/>
            <person name="Kim B."/>
            <person name="Yang S.J."/>
            <person name="Lee J.S."/>
            <person name="Lee J.H."/>
        </authorList>
    </citation>
    <scope>NUCLEOTIDE SEQUENCE [LARGE SCALE GENOMIC DNA]</scope>
    <source>
        <strain evidence="2 3">KCTC 15687</strain>
    </source>
</reference>
<gene>
    <name evidence="2" type="ORF">KGMB02408_21480</name>
</gene>
<comment type="caution">
    <text evidence="2">The sequence shown here is derived from an EMBL/GenBank/DDBJ whole genome shotgun (WGS) entry which is preliminary data.</text>
</comment>
<keyword evidence="3" id="KW-1185">Reference proteome</keyword>